<dbReference type="EMBL" id="JBHSAF010000007">
    <property type="protein sequence ID" value="MFC3913475.1"/>
    <property type="molecule type" value="Genomic_DNA"/>
</dbReference>
<proteinExistence type="inferred from homology"/>
<organism evidence="11 12">
    <name type="scientific">Pseudaeromonas sharmana</name>
    <dbReference type="NCBI Taxonomy" id="328412"/>
    <lineage>
        <taxon>Bacteria</taxon>
        <taxon>Pseudomonadati</taxon>
        <taxon>Pseudomonadota</taxon>
        <taxon>Gammaproteobacteria</taxon>
        <taxon>Aeromonadales</taxon>
        <taxon>Aeromonadaceae</taxon>
        <taxon>Pseudaeromonas</taxon>
    </lineage>
</organism>
<sequence length="260" mass="28327">MSSLLQLSVADLTALLGRWWWPFVRISAAFWMLPLFGDSRISTPVRLLLCALLALLVAPLVPPMPVLDPLSLQALVLAFEQVMFGLIFGLCLQLLFMVMTLSGQILSLQMGLGMAMMNDPVNGDSAPILSQLMLVFCTLLFLSLNGHLLVLELLTRSFQLWPVGSSLYQLDLDAVIRLLGWSMAAALALTLPAVVAMLLVNLTFGVMNRAAPALNVISLGFPMTLMFGLLAVWLSVSGVPGRYLTLVEYALTTLHRVMAP</sequence>
<feature type="transmembrane region" description="Helical" evidence="10">
    <location>
        <begin position="174"/>
        <end position="200"/>
    </location>
</feature>
<evidence type="ECO:0000256" key="5">
    <source>
        <dbReference type="ARBA" id="ARBA00022692"/>
    </source>
</evidence>
<keyword evidence="7 10" id="KW-0472">Membrane</keyword>
<dbReference type="PANTHER" id="PTHR30065">
    <property type="entry name" value="FLAGELLAR BIOSYNTHETIC PROTEIN FLIR"/>
    <property type="match status" value="1"/>
</dbReference>
<keyword evidence="5 10" id="KW-0812">Transmembrane</keyword>
<dbReference type="Pfam" id="PF01311">
    <property type="entry name" value="Bac_export_1"/>
    <property type="match status" value="1"/>
</dbReference>
<dbReference type="NCBIfam" id="TIGR01400">
    <property type="entry name" value="fliR"/>
    <property type="match status" value="1"/>
</dbReference>
<evidence type="ECO:0000256" key="7">
    <source>
        <dbReference type="ARBA" id="ARBA00023136"/>
    </source>
</evidence>
<keyword evidence="11" id="KW-0969">Cilium</keyword>
<name>A0ABV8CN89_9GAMM</name>
<dbReference type="PRINTS" id="PR00953">
    <property type="entry name" value="TYPE3IMRPROT"/>
</dbReference>
<evidence type="ECO:0000256" key="6">
    <source>
        <dbReference type="ARBA" id="ARBA00022989"/>
    </source>
</evidence>
<keyword evidence="12" id="KW-1185">Reference proteome</keyword>
<reference evidence="12" key="1">
    <citation type="journal article" date="2019" name="Int. J. Syst. Evol. Microbiol.">
        <title>The Global Catalogue of Microorganisms (GCM) 10K type strain sequencing project: providing services to taxonomists for standard genome sequencing and annotation.</title>
        <authorList>
            <consortium name="The Broad Institute Genomics Platform"/>
            <consortium name="The Broad Institute Genome Sequencing Center for Infectious Disease"/>
            <person name="Wu L."/>
            <person name="Ma J."/>
        </authorList>
    </citation>
    <scope>NUCLEOTIDE SEQUENCE [LARGE SCALE GENOMIC DNA]</scope>
    <source>
        <strain evidence="12">CCUG 54939</strain>
    </source>
</reference>
<feature type="transmembrane region" description="Helical" evidence="10">
    <location>
        <begin position="44"/>
        <end position="62"/>
    </location>
</feature>
<dbReference type="Proteomes" id="UP001595692">
    <property type="component" value="Unassembled WGS sequence"/>
</dbReference>
<keyword evidence="6 10" id="KW-1133">Transmembrane helix</keyword>
<evidence type="ECO:0000256" key="1">
    <source>
        <dbReference type="ARBA" id="ARBA00002578"/>
    </source>
</evidence>
<evidence type="ECO:0000313" key="11">
    <source>
        <dbReference type="EMBL" id="MFC3913475.1"/>
    </source>
</evidence>
<accession>A0ABV8CN89</accession>
<comment type="caution">
    <text evidence="11">The sequence shown here is derived from an EMBL/GenBank/DDBJ whole genome shotgun (WGS) entry which is preliminary data.</text>
</comment>
<feature type="transmembrane region" description="Helical" evidence="10">
    <location>
        <begin position="212"/>
        <end position="236"/>
    </location>
</feature>
<comment type="subcellular location">
    <subcellularLocation>
        <location evidence="10">Cell membrane</location>
        <topology evidence="10">Multi-pass membrane protein</topology>
    </subcellularLocation>
    <subcellularLocation>
        <location evidence="10">Bacterial flagellum basal body</location>
    </subcellularLocation>
</comment>
<comment type="function">
    <text evidence="1 10">Role in flagellar biosynthesis.</text>
</comment>
<evidence type="ECO:0000256" key="4">
    <source>
        <dbReference type="ARBA" id="ARBA00022475"/>
    </source>
</evidence>
<keyword evidence="8 10" id="KW-0975">Bacterial flagellum</keyword>
<evidence type="ECO:0000313" key="12">
    <source>
        <dbReference type="Proteomes" id="UP001595692"/>
    </source>
</evidence>
<evidence type="ECO:0000256" key="8">
    <source>
        <dbReference type="ARBA" id="ARBA00023143"/>
    </source>
</evidence>
<protein>
    <recommendedName>
        <fullName evidence="3 9">Flagellar biosynthetic protein FliR</fullName>
    </recommendedName>
</protein>
<feature type="transmembrane region" description="Helical" evidence="10">
    <location>
        <begin position="20"/>
        <end position="37"/>
    </location>
</feature>
<keyword evidence="4 10" id="KW-1003">Cell membrane</keyword>
<dbReference type="RefSeq" id="WP_377151826.1">
    <property type="nucleotide sequence ID" value="NZ_JBHSAF010000007.1"/>
</dbReference>
<evidence type="ECO:0000256" key="9">
    <source>
        <dbReference type="NCBIfam" id="TIGR01400"/>
    </source>
</evidence>
<dbReference type="InterPro" id="IPR002010">
    <property type="entry name" value="T3SS_IM_R"/>
</dbReference>
<evidence type="ECO:0000256" key="2">
    <source>
        <dbReference type="ARBA" id="ARBA00009772"/>
    </source>
</evidence>
<keyword evidence="11" id="KW-0282">Flagellum</keyword>
<feature type="transmembrane region" description="Helical" evidence="10">
    <location>
        <begin position="82"/>
        <end position="107"/>
    </location>
</feature>
<dbReference type="PANTHER" id="PTHR30065:SF8">
    <property type="entry name" value="FLAGELLAR BIOSYNTHETIC PROTEIN FLIR"/>
    <property type="match status" value="1"/>
</dbReference>
<keyword evidence="11" id="KW-0966">Cell projection</keyword>
<evidence type="ECO:0000256" key="3">
    <source>
        <dbReference type="ARBA" id="ARBA00021717"/>
    </source>
</evidence>
<gene>
    <name evidence="11" type="primary">fliR</name>
    <name evidence="11" type="ORF">ACFOSS_08360</name>
</gene>
<comment type="similarity">
    <text evidence="2 10">Belongs to the FliR/MopE/SpaR family.</text>
</comment>
<feature type="transmembrane region" description="Helical" evidence="10">
    <location>
        <begin position="128"/>
        <end position="154"/>
    </location>
</feature>
<dbReference type="InterPro" id="IPR006303">
    <property type="entry name" value="FliR"/>
</dbReference>
<evidence type="ECO:0000256" key="10">
    <source>
        <dbReference type="RuleBase" id="RU362071"/>
    </source>
</evidence>